<dbReference type="Proteomes" id="UP000229782">
    <property type="component" value="Unassembled WGS sequence"/>
</dbReference>
<dbReference type="PANTHER" id="PTHR11469:SF1">
    <property type="entry name" value="GLUCOSE-6-PHOSPHATE ISOMERASE"/>
    <property type="match status" value="1"/>
</dbReference>
<keyword evidence="2 6" id="KW-0312">Gluconeogenesis</keyword>
<dbReference type="GO" id="GO:0006096">
    <property type="term" value="P:glycolytic process"/>
    <property type="evidence" value="ECO:0007669"/>
    <property type="project" value="UniProtKB-UniPathway"/>
</dbReference>
<evidence type="ECO:0000256" key="1">
    <source>
        <dbReference type="ARBA" id="ARBA00006604"/>
    </source>
</evidence>
<dbReference type="InterPro" id="IPR001672">
    <property type="entry name" value="G6P_Isomerase"/>
</dbReference>
<dbReference type="InterPro" id="IPR035476">
    <property type="entry name" value="SIS_PGI_1"/>
</dbReference>
<evidence type="ECO:0000256" key="3">
    <source>
        <dbReference type="ARBA" id="ARBA00022490"/>
    </source>
</evidence>
<dbReference type="SUPFAM" id="SSF53697">
    <property type="entry name" value="SIS domain"/>
    <property type="match status" value="1"/>
</dbReference>
<evidence type="ECO:0000256" key="2">
    <source>
        <dbReference type="ARBA" id="ARBA00022432"/>
    </source>
</evidence>
<comment type="caution">
    <text evidence="7">The sequence shown here is derived from an EMBL/GenBank/DDBJ whole genome shotgun (WGS) entry which is preliminary data.</text>
</comment>
<dbReference type="PANTHER" id="PTHR11469">
    <property type="entry name" value="GLUCOSE-6-PHOSPHATE ISOMERASE"/>
    <property type="match status" value="1"/>
</dbReference>
<dbReference type="GO" id="GO:0005829">
    <property type="term" value="C:cytosol"/>
    <property type="evidence" value="ECO:0007669"/>
    <property type="project" value="TreeGrafter"/>
</dbReference>
<dbReference type="PROSITE" id="PS51463">
    <property type="entry name" value="P_GLUCOSE_ISOMERASE_3"/>
    <property type="match status" value="1"/>
</dbReference>
<dbReference type="AlphaFoldDB" id="A0A2H0N230"/>
<dbReference type="GO" id="GO:0048029">
    <property type="term" value="F:monosaccharide binding"/>
    <property type="evidence" value="ECO:0007669"/>
    <property type="project" value="TreeGrafter"/>
</dbReference>
<dbReference type="Pfam" id="PF00342">
    <property type="entry name" value="PGI"/>
    <property type="match status" value="1"/>
</dbReference>
<dbReference type="EC" id="5.3.1.9" evidence="6"/>
<accession>A0A2H0N230</accession>
<protein>
    <recommendedName>
        <fullName evidence="6">Glucose-6-phosphate isomerase</fullName>
        <ecNumber evidence="6">5.3.1.9</ecNumber>
    </recommendedName>
</protein>
<dbReference type="GO" id="GO:0004347">
    <property type="term" value="F:glucose-6-phosphate isomerase activity"/>
    <property type="evidence" value="ECO:0007669"/>
    <property type="project" value="UniProtKB-EC"/>
</dbReference>
<evidence type="ECO:0000313" key="8">
    <source>
        <dbReference type="Proteomes" id="UP000229782"/>
    </source>
</evidence>
<dbReference type="EMBL" id="PCWM01000069">
    <property type="protein sequence ID" value="PIR02954.1"/>
    <property type="molecule type" value="Genomic_DNA"/>
</dbReference>
<evidence type="ECO:0000256" key="5">
    <source>
        <dbReference type="ARBA" id="ARBA00023235"/>
    </source>
</evidence>
<dbReference type="InterPro" id="IPR046348">
    <property type="entry name" value="SIS_dom_sf"/>
</dbReference>
<keyword evidence="4 6" id="KW-0324">Glycolysis</keyword>
<dbReference type="PRINTS" id="PR00662">
    <property type="entry name" value="G6PISOMERASE"/>
</dbReference>
<dbReference type="FunFam" id="3.40.50.10490:FF:000016">
    <property type="entry name" value="Glucose-6-phosphate isomerase"/>
    <property type="match status" value="1"/>
</dbReference>
<dbReference type="GO" id="GO:0097367">
    <property type="term" value="F:carbohydrate derivative binding"/>
    <property type="evidence" value="ECO:0007669"/>
    <property type="project" value="InterPro"/>
</dbReference>
<gene>
    <name evidence="7" type="ORF">COV60_02965</name>
</gene>
<comment type="similarity">
    <text evidence="1 6">Belongs to the GPI family.</text>
</comment>
<evidence type="ECO:0000256" key="6">
    <source>
        <dbReference type="RuleBase" id="RU000612"/>
    </source>
</evidence>
<sequence>MLSIDFSNIFAVGSHGMTKKQFRVQKKHLKKHLAGVQLRAQGFYTVVDDMTTVRDIETFAKSTALQYDDIIVLGIGGSSLGTICLRDALSHLYGMRPHGVPRLHVLDNIDPTMIKEIQDVIDLKRTLCIVISKSGTTPESMSHYFYFRTCLEKSSLRVREHIIFVTDPMRGVLREIAMADGIKTFDIPTNVGGRFSVLTSVGLLPAALIGIDIRALLSGARDMRDLFLSPAFTKNLPFQLAVVQHYLDTKRGKTINVMMPYANKLFRFSDWYRQLLAESI</sequence>
<comment type="catalytic activity">
    <reaction evidence="6">
        <text>alpha-D-glucose 6-phosphate = beta-D-fructose 6-phosphate</text>
        <dbReference type="Rhea" id="RHEA:11816"/>
        <dbReference type="ChEBI" id="CHEBI:57634"/>
        <dbReference type="ChEBI" id="CHEBI:58225"/>
        <dbReference type="EC" id="5.3.1.9"/>
    </reaction>
</comment>
<dbReference type="UniPathway" id="UPA00109">
    <property type="reaction ID" value="UER00181"/>
</dbReference>
<proteinExistence type="inferred from homology"/>
<dbReference type="CDD" id="cd05015">
    <property type="entry name" value="SIS_PGI_1"/>
    <property type="match status" value="1"/>
</dbReference>
<name>A0A2H0N230_9BACT</name>
<keyword evidence="5 6" id="KW-0413">Isomerase</keyword>
<feature type="non-terminal residue" evidence="7">
    <location>
        <position position="280"/>
    </location>
</feature>
<dbReference type="Gene3D" id="3.40.50.10490">
    <property type="entry name" value="Glucose-6-phosphate isomerase like protein, domain 1"/>
    <property type="match status" value="2"/>
</dbReference>
<evidence type="ECO:0000256" key="4">
    <source>
        <dbReference type="ARBA" id="ARBA00023152"/>
    </source>
</evidence>
<keyword evidence="3" id="KW-0963">Cytoplasm</keyword>
<organism evidence="7 8">
    <name type="scientific">Candidatus Magasanikbacteria bacterium CG11_big_fil_rev_8_21_14_0_20_43_7</name>
    <dbReference type="NCBI Taxonomy" id="1974654"/>
    <lineage>
        <taxon>Bacteria</taxon>
        <taxon>Candidatus Magasanikiibacteriota</taxon>
    </lineage>
</organism>
<evidence type="ECO:0000313" key="7">
    <source>
        <dbReference type="EMBL" id="PIR02954.1"/>
    </source>
</evidence>
<comment type="pathway">
    <text evidence="6">Carbohydrate degradation; glycolysis; D-glyceraldehyde 3-phosphate and glycerone phosphate from D-glucose: step 2/4.</text>
</comment>
<reference evidence="7 8" key="1">
    <citation type="submission" date="2017-09" db="EMBL/GenBank/DDBJ databases">
        <title>Depth-based differentiation of microbial function through sediment-hosted aquifers and enrichment of novel symbionts in the deep terrestrial subsurface.</title>
        <authorList>
            <person name="Probst A.J."/>
            <person name="Ladd B."/>
            <person name="Jarett J.K."/>
            <person name="Geller-Mcgrath D.E."/>
            <person name="Sieber C.M."/>
            <person name="Emerson J.B."/>
            <person name="Anantharaman K."/>
            <person name="Thomas B.C."/>
            <person name="Malmstrom R."/>
            <person name="Stieglmeier M."/>
            <person name="Klingl A."/>
            <person name="Woyke T."/>
            <person name="Ryan C.M."/>
            <person name="Banfield J.F."/>
        </authorList>
    </citation>
    <scope>NUCLEOTIDE SEQUENCE [LARGE SCALE GENOMIC DNA]</scope>
    <source>
        <strain evidence="7">CG11_big_fil_rev_8_21_14_0_20_43_7</strain>
    </source>
</reference>
<dbReference type="GO" id="GO:0006094">
    <property type="term" value="P:gluconeogenesis"/>
    <property type="evidence" value="ECO:0007669"/>
    <property type="project" value="UniProtKB-KW"/>
</dbReference>
<dbReference type="GO" id="GO:0051156">
    <property type="term" value="P:glucose 6-phosphate metabolic process"/>
    <property type="evidence" value="ECO:0007669"/>
    <property type="project" value="TreeGrafter"/>
</dbReference>